<evidence type="ECO:0000256" key="7">
    <source>
        <dbReference type="ARBA" id="ARBA00023125"/>
    </source>
</evidence>
<dbReference type="EnsemblMetazoa" id="ACOM028558-RA">
    <property type="protein sequence ID" value="ACOM028558-PA.1"/>
    <property type="gene ID" value="ACOM028558"/>
</dbReference>
<evidence type="ECO:0000256" key="5">
    <source>
        <dbReference type="ARBA" id="ARBA00022801"/>
    </source>
</evidence>
<keyword evidence="6" id="KW-0190">Covalent protein-DNA linkage</keyword>
<dbReference type="GO" id="GO:0106300">
    <property type="term" value="P:protein-DNA covalent cross-linking repair"/>
    <property type="evidence" value="ECO:0007669"/>
    <property type="project" value="InterPro"/>
</dbReference>
<dbReference type="InterPro" id="IPR003738">
    <property type="entry name" value="SRAP"/>
</dbReference>
<keyword evidence="3" id="KW-0645">Protease</keyword>
<keyword evidence="5" id="KW-0378">Hydrolase</keyword>
<evidence type="ECO:0000313" key="13">
    <source>
        <dbReference type="EnsemblMetazoa" id="ACOM028558-PA.1"/>
    </source>
</evidence>
<dbReference type="PANTHER" id="PTHR13604:SF0">
    <property type="entry name" value="ABASIC SITE PROCESSING PROTEIN HMCES"/>
    <property type="match status" value="1"/>
</dbReference>
<feature type="region of interest" description="Disordered" evidence="12">
    <location>
        <begin position="283"/>
        <end position="359"/>
    </location>
</feature>
<evidence type="ECO:0000256" key="11">
    <source>
        <dbReference type="ARBA" id="ARBA00031130"/>
    </source>
</evidence>
<dbReference type="Gene3D" id="3.90.1680.10">
    <property type="entry name" value="SOS response associated peptidase-like"/>
    <property type="match status" value="1"/>
</dbReference>
<organism evidence="13">
    <name type="scientific">Anopheles coluzzii</name>
    <name type="common">African malaria mosquito</name>
    <dbReference type="NCBI Taxonomy" id="1518534"/>
    <lineage>
        <taxon>Eukaryota</taxon>
        <taxon>Metazoa</taxon>
        <taxon>Ecdysozoa</taxon>
        <taxon>Arthropoda</taxon>
        <taxon>Hexapoda</taxon>
        <taxon>Insecta</taxon>
        <taxon>Pterygota</taxon>
        <taxon>Neoptera</taxon>
        <taxon>Endopterygota</taxon>
        <taxon>Diptera</taxon>
        <taxon>Nematocera</taxon>
        <taxon>Culicoidea</taxon>
        <taxon>Culicidae</taxon>
        <taxon>Anophelinae</taxon>
        <taxon>Anopheles</taxon>
    </lineage>
</organism>
<dbReference type="GO" id="GO:0003697">
    <property type="term" value="F:single-stranded DNA binding"/>
    <property type="evidence" value="ECO:0007669"/>
    <property type="project" value="InterPro"/>
</dbReference>
<dbReference type="GO" id="GO:0006508">
    <property type="term" value="P:proteolysis"/>
    <property type="evidence" value="ECO:0007669"/>
    <property type="project" value="UniProtKB-KW"/>
</dbReference>
<evidence type="ECO:0000256" key="1">
    <source>
        <dbReference type="ARBA" id="ARBA00008136"/>
    </source>
</evidence>
<evidence type="ECO:0000256" key="6">
    <source>
        <dbReference type="ARBA" id="ARBA00023124"/>
    </source>
</evidence>
<evidence type="ECO:0000256" key="8">
    <source>
        <dbReference type="ARBA" id="ARBA00023239"/>
    </source>
</evidence>
<dbReference type="InterPro" id="IPR036590">
    <property type="entry name" value="SRAP-like"/>
</dbReference>
<dbReference type="GO" id="GO:0016829">
    <property type="term" value="F:lyase activity"/>
    <property type="evidence" value="ECO:0007669"/>
    <property type="project" value="UniProtKB-KW"/>
</dbReference>
<feature type="compositionally biased region" description="Basic and acidic residues" evidence="12">
    <location>
        <begin position="339"/>
        <end position="359"/>
    </location>
</feature>
<evidence type="ECO:0000256" key="3">
    <source>
        <dbReference type="ARBA" id="ARBA00022670"/>
    </source>
</evidence>
<sequence length="359" mass="40262">MSSIKSSASAAAALRRDCSSTVGTLFESFLTLEPKELESSCKYNKSGQNKPKQPRYRNEFNCGKKYVPSFNVAPTDVTPVLVSALHFDESADSADRLLVPMMWGMVPRWHKGDFRKHGLTTNNCRLEGLAFSKLYGPPLASGQRCVILCEGFYEWQTVKPLKPSERAAFFVHAPQAEKVKMEDKSTWQLETGGQLQLLRIAGLFDVWNDENGDKLYSYTVITFETEGQFASIHHRSPAILETDAQVADWLDFKRVPANRALNLLQPCQALKWYRVSNVVNNSRNKSDQCNKPLEQGKSGDGSGKSGVVPKSKMMQSWLIVKKRKHDEGEEQPPALEGTVKQELKTEPVDKKPKPDPDVP</sequence>
<dbReference type="Pfam" id="PF02586">
    <property type="entry name" value="SRAP"/>
    <property type="match status" value="1"/>
</dbReference>
<keyword evidence="8" id="KW-0456">Lyase</keyword>
<protein>
    <recommendedName>
        <fullName evidence="2">Abasic site processing protein HMCES</fullName>
    </recommendedName>
    <alternativeName>
        <fullName evidence="9">Embryonic stem cell-specific 5-hydroxymethylcytosine-binding protein</fullName>
    </alternativeName>
    <alternativeName>
        <fullName evidence="10">Peptidase HMCES</fullName>
    </alternativeName>
    <alternativeName>
        <fullName evidence="11">SRAP domain-containing protein 1</fullName>
    </alternativeName>
</protein>
<evidence type="ECO:0000256" key="4">
    <source>
        <dbReference type="ARBA" id="ARBA00022763"/>
    </source>
</evidence>
<reference evidence="13" key="1">
    <citation type="submission" date="2022-08" db="UniProtKB">
        <authorList>
            <consortium name="EnsemblMetazoa"/>
        </authorList>
    </citation>
    <scope>IDENTIFICATION</scope>
</reference>
<evidence type="ECO:0000256" key="10">
    <source>
        <dbReference type="ARBA" id="ARBA00030898"/>
    </source>
</evidence>
<name>A0A8W7PAR1_ANOCL</name>
<keyword evidence="7" id="KW-0238">DNA-binding</keyword>
<dbReference type="SUPFAM" id="SSF143081">
    <property type="entry name" value="BB1717-like"/>
    <property type="match status" value="1"/>
</dbReference>
<proteinExistence type="inferred from homology"/>
<accession>A0A8W7PAR1</accession>
<keyword evidence="4" id="KW-0227">DNA damage</keyword>
<evidence type="ECO:0000256" key="2">
    <source>
        <dbReference type="ARBA" id="ARBA00015888"/>
    </source>
</evidence>
<dbReference type="GO" id="GO:0008233">
    <property type="term" value="F:peptidase activity"/>
    <property type="evidence" value="ECO:0007669"/>
    <property type="project" value="UniProtKB-KW"/>
</dbReference>
<evidence type="ECO:0000256" key="9">
    <source>
        <dbReference type="ARBA" id="ARBA00030390"/>
    </source>
</evidence>
<dbReference type="AlphaFoldDB" id="A0A8W7PAR1"/>
<comment type="similarity">
    <text evidence="1">Belongs to the SOS response-associated peptidase family.</text>
</comment>
<dbReference type="PANTHER" id="PTHR13604">
    <property type="entry name" value="DC12-RELATED"/>
    <property type="match status" value="1"/>
</dbReference>
<evidence type="ECO:0000256" key="12">
    <source>
        <dbReference type="SAM" id="MobiDB-lite"/>
    </source>
</evidence>
<dbReference type="VEuPathDB" id="VectorBase:ACON2_035882"/>
<dbReference type="Proteomes" id="UP000075882">
    <property type="component" value="Unassembled WGS sequence"/>
</dbReference>